<keyword evidence="2" id="KW-1185">Reference proteome</keyword>
<protein>
    <recommendedName>
        <fullName evidence="3">DNA-binding protein</fullName>
    </recommendedName>
</protein>
<proteinExistence type="predicted"/>
<name>A0A0A3I3P7_9BACL</name>
<dbReference type="Proteomes" id="UP000030416">
    <property type="component" value="Unassembled WGS sequence"/>
</dbReference>
<evidence type="ECO:0008006" key="3">
    <source>
        <dbReference type="Google" id="ProtNLM"/>
    </source>
</evidence>
<reference evidence="1 2" key="1">
    <citation type="submission" date="2014-02" db="EMBL/GenBank/DDBJ databases">
        <title>Draft genome sequence of Lysinibacillus manganicus DSM 26584T.</title>
        <authorList>
            <person name="Zhang F."/>
            <person name="Wang G."/>
            <person name="Zhang L."/>
        </authorList>
    </citation>
    <scope>NUCLEOTIDE SEQUENCE [LARGE SCALE GENOMIC DNA]</scope>
    <source>
        <strain evidence="1 2">DSM 26584</strain>
    </source>
</reference>
<dbReference type="STRING" id="1384049.CD29_15545"/>
<dbReference type="AlphaFoldDB" id="A0A0A3I3P7"/>
<accession>A0A0A3I3P7</accession>
<organism evidence="1 2">
    <name type="scientific">Ureibacillus manganicus DSM 26584</name>
    <dbReference type="NCBI Taxonomy" id="1384049"/>
    <lineage>
        <taxon>Bacteria</taxon>
        <taxon>Bacillati</taxon>
        <taxon>Bacillota</taxon>
        <taxon>Bacilli</taxon>
        <taxon>Bacillales</taxon>
        <taxon>Caryophanaceae</taxon>
        <taxon>Ureibacillus</taxon>
    </lineage>
</organism>
<dbReference type="EMBL" id="JPVN01000020">
    <property type="protein sequence ID" value="KGR77273.1"/>
    <property type="molecule type" value="Genomic_DNA"/>
</dbReference>
<dbReference type="RefSeq" id="WP_036188568.1">
    <property type="nucleotide sequence ID" value="NZ_AVDA01000020.1"/>
</dbReference>
<gene>
    <name evidence="1" type="ORF">CD29_15545</name>
</gene>
<evidence type="ECO:0000313" key="1">
    <source>
        <dbReference type="EMBL" id="KGR77273.1"/>
    </source>
</evidence>
<dbReference type="eggNOG" id="COG0202">
    <property type="taxonomic scope" value="Bacteria"/>
</dbReference>
<sequence>MDKQQTPPESELPWMSKPANRSLNHAGYFKLEQFTEVTEKEILNIHGVGPKAIRMLKEVLQERGLSFKQD</sequence>
<dbReference type="OrthoDB" id="7950977at2"/>
<dbReference type="SUPFAM" id="SSF47789">
    <property type="entry name" value="C-terminal domain of RNA polymerase alpha subunit"/>
    <property type="match status" value="1"/>
</dbReference>
<comment type="caution">
    <text evidence="1">The sequence shown here is derived from an EMBL/GenBank/DDBJ whole genome shotgun (WGS) entry which is preliminary data.</text>
</comment>
<dbReference type="Gene3D" id="1.10.150.20">
    <property type="entry name" value="5' to 3' exonuclease, C-terminal subdomain"/>
    <property type="match status" value="1"/>
</dbReference>
<evidence type="ECO:0000313" key="2">
    <source>
        <dbReference type="Proteomes" id="UP000030416"/>
    </source>
</evidence>